<dbReference type="Gene3D" id="3.40.1390.30">
    <property type="entry name" value="NIF3 (NGG1p interacting factor 3)-like"/>
    <property type="match status" value="2"/>
</dbReference>
<keyword evidence="2 3" id="KW-0479">Metal-binding</keyword>
<protein>
    <submittedName>
        <fullName evidence="4">Nif3-like dinuclear metal center hexameric protein</fullName>
    </submittedName>
</protein>
<dbReference type="SUPFAM" id="SSF102705">
    <property type="entry name" value="NIF3 (NGG1p interacting factor 3)-like"/>
    <property type="match status" value="1"/>
</dbReference>
<dbReference type="Proteomes" id="UP001056539">
    <property type="component" value="Chromosome"/>
</dbReference>
<dbReference type="PANTHER" id="PTHR13799">
    <property type="entry name" value="NGG1 INTERACTING FACTOR 3"/>
    <property type="match status" value="1"/>
</dbReference>
<evidence type="ECO:0000313" key="5">
    <source>
        <dbReference type="Proteomes" id="UP001056539"/>
    </source>
</evidence>
<keyword evidence="5" id="KW-1185">Reference proteome</keyword>
<reference evidence="4" key="2">
    <citation type="submission" date="2022-06" db="EMBL/GenBank/DDBJ databases">
        <title>Thermospira aquatica gen. nov., sp. nov.</title>
        <authorList>
            <person name="Ben Ali Gam Z."/>
            <person name="Labat M."/>
        </authorList>
    </citation>
    <scope>NUCLEOTIDE SEQUENCE</scope>
    <source>
        <strain evidence="4">F1F22</strain>
    </source>
</reference>
<name>A0AAX3BB23_9SPIR</name>
<accession>A0AAX3BB23</accession>
<evidence type="ECO:0000256" key="3">
    <source>
        <dbReference type="PIRSR" id="PIRSR602678-1"/>
    </source>
</evidence>
<evidence type="ECO:0000313" key="4">
    <source>
        <dbReference type="EMBL" id="URA09285.1"/>
    </source>
</evidence>
<sequence>MAHIREIEAFVADILQPWNFQDYCYNGIQIEGKPEPSFLAVGVSLNMAFLREAVKRKADMVLVHHGFFGKDFFTLRGFLRERVAYILEHNLTVMGYHLPLDAHPEYGNNACIARELGLSLVKRVDVGYITTYENPLPWEEFELRLRKVFPHSKFHIYKHRDTVQRVGIMTGGAASFLKSFEKEIDTFLCGEIKEQTLAESEEMGISFINAGHYYTETFGVKALASLLADRFGLAWEFIDIPNEV</sequence>
<dbReference type="AlphaFoldDB" id="A0AAX3BB23"/>
<dbReference type="RefSeq" id="WP_271434412.1">
    <property type="nucleotide sequence ID" value="NZ_CP073355.1"/>
</dbReference>
<dbReference type="KEGG" id="taqu:KDW03_07200"/>
<comment type="similarity">
    <text evidence="1">Belongs to the GTP cyclohydrolase I type 2/NIF3 family.</text>
</comment>
<dbReference type="Pfam" id="PF01784">
    <property type="entry name" value="DUF34_NIF3"/>
    <property type="match status" value="1"/>
</dbReference>
<feature type="binding site" evidence="3">
    <location>
        <position position="65"/>
    </location>
    <ligand>
        <name>a divalent metal cation</name>
        <dbReference type="ChEBI" id="CHEBI:60240"/>
        <label>1</label>
    </ligand>
</feature>
<proteinExistence type="inferred from homology"/>
<dbReference type="InterPro" id="IPR002678">
    <property type="entry name" value="DUF34/NIF3"/>
</dbReference>
<dbReference type="PANTHER" id="PTHR13799:SF14">
    <property type="entry name" value="GTP CYCLOHYDROLASE 1 TYPE 2 HOMOLOG"/>
    <property type="match status" value="1"/>
</dbReference>
<feature type="binding site" evidence="3">
    <location>
        <position position="64"/>
    </location>
    <ligand>
        <name>a divalent metal cation</name>
        <dbReference type="ChEBI" id="CHEBI:60240"/>
        <label>2</label>
    </ligand>
</feature>
<dbReference type="GO" id="GO:0046872">
    <property type="term" value="F:metal ion binding"/>
    <property type="evidence" value="ECO:0007669"/>
    <property type="project" value="UniProtKB-KW"/>
</dbReference>
<evidence type="ECO:0000256" key="2">
    <source>
        <dbReference type="ARBA" id="ARBA00022723"/>
    </source>
</evidence>
<evidence type="ECO:0000256" key="1">
    <source>
        <dbReference type="ARBA" id="ARBA00006964"/>
    </source>
</evidence>
<reference evidence="4" key="1">
    <citation type="submission" date="2021-04" db="EMBL/GenBank/DDBJ databases">
        <authorList>
            <person name="Postec A."/>
        </authorList>
    </citation>
    <scope>NUCLEOTIDE SEQUENCE</scope>
    <source>
        <strain evidence="4">F1F22</strain>
    </source>
</reference>
<dbReference type="InterPro" id="IPR036069">
    <property type="entry name" value="DUF34/NIF3_sf"/>
</dbReference>
<feature type="binding site" evidence="3">
    <location>
        <position position="216"/>
    </location>
    <ligand>
        <name>a divalent metal cation</name>
        <dbReference type="ChEBI" id="CHEBI:60240"/>
        <label>1</label>
    </ligand>
</feature>
<dbReference type="NCBIfam" id="TIGR00486">
    <property type="entry name" value="YbgI_SA1388"/>
    <property type="match status" value="1"/>
</dbReference>
<organism evidence="4 5">
    <name type="scientific">Thermospira aquatica</name>
    <dbReference type="NCBI Taxonomy" id="2828656"/>
    <lineage>
        <taxon>Bacteria</taxon>
        <taxon>Pseudomonadati</taxon>
        <taxon>Spirochaetota</taxon>
        <taxon>Spirochaetia</taxon>
        <taxon>Brevinematales</taxon>
        <taxon>Thermospiraceae</taxon>
        <taxon>Thermospira</taxon>
    </lineage>
</organism>
<feature type="binding site" evidence="3">
    <location>
        <position position="101"/>
    </location>
    <ligand>
        <name>a divalent metal cation</name>
        <dbReference type="ChEBI" id="CHEBI:60240"/>
        <label>1</label>
    </ligand>
</feature>
<dbReference type="GO" id="GO:0005737">
    <property type="term" value="C:cytoplasm"/>
    <property type="evidence" value="ECO:0007669"/>
    <property type="project" value="TreeGrafter"/>
</dbReference>
<dbReference type="EMBL" id="CP073355">
    <property type="protein sequence ID" value="URA09285.1"/>
    <property type="molecule type" value="Genomic_DNA"/>
</dbReference>
<feature type="binding site" evidence="3">
    <location>
        <position position="212"/>
    </location>
    <ligand>
        <name>a divalent metal cation</name>
        <dbReference type="ChEBI" id="CHEBI:60240"/>
        <label>1</label>
    </ligand>
</feature>
<gene>
    <name evidence="4" type="ORF">KDW03_07200</name>
</gene>